<dbReference type="InterPro" id="IPR003410">
    <property type="entry name" value="HYR_dom"/>
</dbReference>
<dbReference type="Proteomes" id="UP001236663">
    <property type="component" value="Unassembled WGS sequence"/>
</dbReference>
<keyword evidence="1" id="KW-0677">Repeat</keyword>
<evidence type="ECO:0000259" key="3">
    <source>
        <dbReference type="PROSITE" id="PS50825"/>
    </source>
</evidence>
<dbReference type="EMBL" id="JAUFQS010000004">
    <property type="protein sequence ID" value="MDN3687135.1"/>
    <property type="molecule type" value="Genomic_DNA"/>
</dbReference>
<keyword evidence="5" id="KW-1185">Reference proteome</keyword>
<dbReference type="PANTHER" id="PTHR42754">
    <property type="entry name" value="ENDOGLUCANASE"/>
    <property type="match status" value="1"/>
</dbReference>
<accession>A0ABT8C5X4</accession>
<name>A0ABT8C5X4_9BACT</name>
<proteinExistence type="predicted"/>
<dbReference type="InterPro" id="IPR013783">
    <property type="entry name" value="Ig-like_fold"/>
</dbReference>
<dbReference type="InterPro" id="IPR011047">
    <property type="entry name" value="Quinoprotein_ADH-like_sf"/>
</dbReference>
<evidence type="ECO:0000256" key="1">
    <source>
        <dbReference type="ARBA" id="ARBA00022737"/>
    </source>
</evidence>
<dbReference type="PANTHER" id="PTHR42754:SF1">
    <property type="entry name" value="LIPOPROTEIN"/>
    <property type="match status" value="1"/>
</dbReference>
<organism evidence="4 5">
    <name type="scientific">Cyclobacterium jeungdonense</name>
    <dbReference type="NCBI Taxonomy" id="708087"/>
    <lineage>
        <taxon>Bacteria</taxon>
        <taxon>Pseudomonadati</taxon>
        <taxon>Bacteroidota</taxon>
        <taxon>Cytophagia</taxon>
        <taxon>Cytophagales</taxon>
        <taxon>Cyclobacteriaceae</taxon>
        <taxon>Cyclobacterium</taxon>
    </lineage>
</organism>
<evidence type="ECO:0000313" key="5">
    <source>
        <dbReference type="Proteomes" id="UP001236663"/>
    </source>
</evidence>
<dbReference type="Gene3D" id="2.60.40.10">
    <property type="entry name" value="Immunoglobulins"/>
    <property type="match status" value="1"/>
</dbReference>
<dbReference type="RefSeq" id="WP_163384027.1">
    <property type="nucleotide sequence ID" value="NZ_JAUFQS010000004.1"/>
</dbReference>
<protein>
    <recommendedName>
        <fullName evidence="3">HYR domain-containing protein</fullName>
    </recommendedName>
</protein>
<evidence type="ECO:0000256" key="2">
    <source>
        <dbReference type="SAM" id="MobiDB-lite"/>
    </source>
</evidence>
<comment type="caution">
    <text evidence="4">The sequence shown here is derived from an EMBL/GenBank/DDBJ whole genome shotgun (WGS) entry which is preliminary data.</text>
</comment>
<feature type="region of interest" description="Disordered" evidence="2">
    <location>
        <begin position="180"/>
        <end position="201"/>
    </location>
</feature>
<feature type="domain" description="HYR" evidence="3">
    <location>
        <begin position="454"/>
        <end position="545"/>
    </location>
</feature>
<sequence>MKNFIKTNGFALLLGILLSGGLYFFSNTSFAQPTVQWDKTFGGSSDDYLLSTTPCPDGGYLLAGYSESPVSGNKTANSNGFTDFWIVKTDGNGKKVWDKTFGANLWDVFGSTIPTSDGGYLLAGYSYSPASGDKSEDSKGEWDYWVVKIDANGNKVWDNTFGGSDYDLLSSTSPGPDGGFLLAGYSDSPASGDKSEDSKGSRDYWVVKTDGNGNKVWDKTLGGSGDDVLHVTIPTSDGGYLLAGESNSPASCDKSENRKGGIDYWVVKIDGNGNKVWDKTLGGSNDDRLFCATHSPDGGYLLAGESDSPASGDKSGNKKGFSDYWVVKIDGLGNKVWDKTIGGSSGDGPKSFIPTPDGGFLLAGDSWSDATGDKSEDNIGSADYWVVKIDGSGNKVWDKTIGGSSYDYLYSTNASPDGGYLLAGSSDSPASGNKSEDSKGGLDYWVVKLQEVVEDNEAPVIEAIAPITVTTDAGTCTASVAFSAEVTDNYDASVSPVFSILLDGASTEICSPYTFPLGETLVFVNATDAAGNCADEQTFTVTVTNNAPMIIGALKALVGSIPVGTTVTVSDVVTDNNLAAASWHWSDGSVSPATLVFDSTTETYLVRGERTFENSGTYTVELRVADLCGVTAAHSYQHIFMVDGSDRGKVIGVGSIYSPRGAYTADASLTGSARFLVSFHNHNKSKPIGSVLFRFGRANLNFWAWDLDWMSIEGAAVQLRGEGRINGRGRYGFFLSLVDAAMQKGGRDRLRIKIWERYSGRVVYDNEIGSPENAIPGRALSWGGIGVYQSKTGPGFRFGMPETEATIPHEETGELSASEIRVYPNPVGEVLYIDTESDYTETVTLSIHDMAGRTLHKESRIIHKGPNQIVMDARDWNANTGQLLLRLMSPSTGFHHFILLKP</sequence>
<reference evidence="5" key="1">
    <citation type="journal article" date="2019" name="Int. J. Syst. Evol. Microbiol.">
        <title>The Global Catalogue of Microorganisms (GCM) 10K type strain sequencing project: providing services to taxonomists for standard genome sequencing and annotation.</title>
        <authorList>
            <consortium name="The Broad Institute Genomics Platform"/>
            <consortium name="The Broad Institute Genome Sequencing Center for Infectious Disease"/>
            <person name="Wu L."/>
            <person name="Ma J."/>
        </authorList>
    </citation>
    <scope>NUCLEOTIDE SEQUENCE [LARGE SCALE GENOMIC DNA]</scope>
    <source>
        <strain evidence="5">CECT 7706</strain>
    </source>
</reference>
<evidence type="ECO:0000313" key="4">
    <source>
        <dbReference type="EMBL" id="MDN3687135.1"/>
    </source>
</evidence>
<dbReference type="PROSITE" id="PS50825">
    <property type="entry name" value="HYR"/>
    <property type="match status" value="1"/>
</dbReference>
<gene>
    <name evidence="4" type="ORF">QWZ15_04790</name>
</gene>
<dbReference type="SUPFAM" id="SSF49299">
    <property type="entry name" value="PKD domain"/>
    <property type="match status" value="1"/>
</dbReference>
<dbReference type="SUPFAM" id="SSF50998">
    <property type="entry name" value="Quinoprotein alcohol dehydrogenase-like"/>
    <property type="match status" value="1"/>
</dbReference>
<dbReference type="InterPro" id="IPR035986">
    <property type="entry name" value="PKD_dom_sf"/>
</dbReference>